<dbReference type="SUPFAM" id="SSF51569">
    <property type="entry name" value="Aldolase"/>
    <property type="match status" value="1"/>
</dbReference>
<dbReference type="PANTHER" id="PTHR21225">
    <property type="entry name" value="PHOSPHO-2-DEHYDRO-3-DEOXYHEPTONATE ALDOLASE DAHP SYNTHETASE"/>
    <property type="match status" value="1"/>
</dbReference>
<dbReference type="InterPro" id="IPR006218">
    <property type="entry name" value="DAHP1/KDSA"/>
</dbReference>
<evidence type="ECO:0000256" key="5">
    <source>
        <dbReference type="ARBA" id="ARBA00022679"/>
    </source>
</evidence>
<evidence type="ECO:0000256" key="8">
    <source>
        <dbReference type="PIRNR" id="PIRNR001361"/>
    </source>
</evidence>
<keyword evidence="4 8" id="KW-0028">Amino-acid biosynthesis</keyword>
<feature type="domain" description="DAHP synthetase I/KDSA" evidence="9">
    <location>
        <begin position="53"/>
        <end position="342"/>
    </location>
</feature>
<dbReference type="NCBIfam" id="NF009395">
    <property type="entry name" value="PRK12755.1"/>
    <property type="match status" value="1"/>
</dbReference>
<gene>
    <name evidence="10" type="ORF">GCM10009754_62730</name>
</gene>
<dbReference type="InterPro" id="IPR006219">
    <property type="entry name" value="DAHP_synth_1"/>
</dbReference>
<dbReference type="PIRSF" id="PIRSF001361">
    <property type="entry name" value="DAHP_synthase"/>
    <property type="match status" value="1"/>
</dbReference>
<sequence>MTLTATAEEITAPSVGGAVSTAPVLTPAQLAAQLPCSPTAARTVRAARVSSCQVLDGIDDRLLVVVGPCSVHDVDAALTYAKALRVLADELAGDLLIVMRAYFEKPRTAVGWPGLLTDPRRDGSFAVGDGLRAARALMLEISELGLPVGTEWLSPLTPDYLGDLVSWAAIGARTAESQVHRQLASGLTMPVGMKNGSTGSIAVAADAVRAAAAPHGYLGADAAGSLAIVRTSGNPHCHVVLRGGGGPNYSAADVLATTELLRARGLPERVVIDASHGNSGKDEARQAVVAGEIATQIADGGHAIRGIMLESFLVPGRQDADARPHVFGRSITDACLGWDATIDSLRDLAEAVRLRRRS</sequence>
<proteinExistence type="inferred from homology"/>
<evidence type="ECO:0000256" key="4">
    <source>
        <dbReference type="ARBA" id="ARBA00022605"/>
    </source>
</evidence>
<comment type="catalytic activity">
    <reaction evidence="7 8">
        <text>D-erythrose 4-phosphate + phosphoenolpyruvate + H2O = 7-phospho-2-dehydro-3-deoxy-D-arabino-heptonate + phosphate</text>
        <dbReference type="Rhea" id="RHEA:14717"/>
        <dbReference type="ChEBI" id="CHEBI:15377"/>
        <dbReference type="ChEBI" id="CHEBI:16897"/>
        <dbReference type="ChEBI" id="CHEBI:43474"/>
        <dbReference type="ChEBI" id="CHEBI:58394"/>
        <dbReference type="ChEBI" id="CHEBI:58702"/>
        <dbReference type="EC" id="2.5.1.54"/>
    </reaction>
</comment>
<dbReference type="RefSeq" id="WP_344427085.1">
    <property type="nucleotide sequence ID" value="NZ_BAAANN010000030.1"/>
</dbReference>
<reference evidence="11" key="1">
    <citation type="journal article" date="2019" name="Int. J. Syst. Evol. Microbiol.">
        <title>The Global Catalogue of Microorganisms (GCM) 10K type strain sequencing project: providing services to taxonomists for standard genome sequencing and annotation.</title>
        <authorList>
            <consortium name="The Broad Institute Genomics Platform"/>
            <consortium name="The Broad Institute Genome Sequencing Center for Infectious Disease"/>
            <person name="Wu L."/>
            <person name="Ma J."/>
        </authorList>
    </citation>
    <scope>NUCLEOTIDE SEQUENCE [LARGE SCALE GENOMIC DNA]</scope>
    <source>
        <strain evidence="11">JCM 14545</strain>
    </source>
</reference>
<dbReference type="PANTHER" id="PTHR21225:SF12">
    <property type="entry name" value="PHOSPHO-2-DEHYDRO-3-DEOXYHEPTONATE ALDOLASE, TYROSINE-INHIBITED"/>
    <property type="match status" value="1"/>
</dbReference>
<dbReference type="Pfam" id="PF00793">
    <property type="entry name" value="DAHP_synth_1"/>
    <property type="match status" value="1"/>
</dbReference>
<name>A0ABP5DDB9_9PSEU</name>
<evidence type="ECO:0000256" key="6">
    <source>
        <dbReference type="ARBA" id="ARBA00023141"/>
    </source>
</evidence>
<comment type="similarity">
    <text evidence="3 8">Belongs to the class-I DAHP synthase family.</text>
</comment>
<comment type="function">
    <text evidence="1 8">Stereospecific condensation of phosphoenolpyruvate (PEP) and D-erythrose-4-phosphate (E4P) giving rise to 3-deoxy-D-arabino-heptulosonate-7-phosphate (DAHP).</text>
</comment>
<evidence type="ECO:0000256" key="1">
    <source>
        <dbReference type="ARBA" id="ARBA00003726"/>
    </source>
</evidence>
<evidence type="ECO:0000313" key="10">
    <source>
        <dbReference type="EMBL" id="GAA1978252.1"/>
    </source>
</evidence>
<keyword evidence="11" id="KW-1185">Reference proteome</keyword>
<accession>A0ABP5DDB9</accession>
<evidence type="ECO:0000259" key="9">
    <source>
        <dbReference type="Pfam" id="PF00793"/>
    </source>
</evidence>
<dbReference type="NCBIfam" id="TIGR00034">
    <property type="entry name" value="aroFGH"/>
    <property type="match status" value="1"/>
</dbReference>
<organism evidence="10 11">
    <name type="scientific">Amycolatopsis minnesotensis</name>
    <dbReference type="NCBI Taxonomy" id="337894"/>
    <lineage>
        <taxon>Bacteria</taxon>
        <taxon>Bacillati</taxon>
        <taxon>Actinomycetota</taxon>
        <taxon>Actinomycetes</taxon>
        <taxon>Pseudonocardiales</taxon>
        <taxon>Pseudonocardiaceae</taxon>
        <taxon>Amycolatopsis</taxon>
    </lineage>
</organism>
<dbReference type="Proteomes" id="UP001501116">
    <property type="component" value="Unassembled WGS sequence"/>
</dbReference>
<keyword evidence="6 8" id="KW-0057">Aromatic amino acid biosynthesis</keyword>
<dbReference type="EC" id="2.5.1.54" evidence="8"/>
<keyword evidence="5 8" id="KW-0808">Transferase</keyword>
<comment type="caution">
    <text evidence="10">The sequence shown here is derived from an EMBL/GenBank/DDBJ whole genome shotgun (WGS) entry which is preliminary data.</text>
</comment>
<comment type="pathway">
    <text evidence="2 8">Metabolic intermediate biosynthesis; chorismate biosynthesis; chorismate from D-erythrose 4-phosphate and phosphoenolpyruvate: step 1/7.</text>
</comment>
<dbReference type="EMBL" id="BAAANN010000030">
    <property type="protein sequence ID" value="GAA1978252.1"/>
    <property type="molecule type" value="Genomic_DNA"/>
</dbReference>
<dbReference type="InterPro" id="IPR013785">
    <property type="entry name" value="Aldolase_TIM"/>
</dbReference>
<evidence type="ECO:0000256" key="2">
    <source>
        <dbReference type="ARBA" id="ARBA00004688"/>
    </source>
</evidence>
<evidence type="ECO:0000313" key="11">
    <source>
        <dbReference type="Proteomes" id="UP001501116"/>
    </source>
</evidence>
<protein>
    <recommendedName>
        <fullName evidence="8">Phospho-2-dehydro-3-deoxyheptonate aldolase</fullName>
        <ecNumber evidence="8">2.5.1.54</ecNumber>
    </recommendedName>
</protein>
<dbReference type="Gene3D" id="3.20.20.70">
    <property type="entry name" value="Aldolase class I"/>
    <property type="match status" value="1"/>
</dbReference>
<evidence type="ECO:0000256" key="3">
    <source>
        <dbReference type="ARBA" id="ARBA00007985"/>
    </source>
</evidence>
<evidence type="ECO:0000256" key="7">
    <source>
        <dbReference type="ARBA" id="ARBA00047508"/>
    </source>
</evidence>